<dbReference type="PANTHER" id="PTHR11829">
    <property type="entry name" value="FORKHEAD BOX PROTEIN"/>
    <property type="match status" value="1"/>
</dbReference>
<evidence type="ECO:0000313" key="9">
    <source>
        <dbReference type="Proteomes" id="UP000193685"/>
    </source>
</evidence>
<dbReference type="STRING" id="56484.A0A1Y2F2Z8"/>
<evidence type="ECO:0000256" key="6">
    <source>
        <dbReference type="PROSITE-ProRule" id="PRU00089"/>
    </source>
</evidence>
<comment type="subcellular location">
    <subcellularLocation>
        <location evidence="1 6">Nucleus</location>
    </subcellularLocation>
</comment>
<feature type="non-terminal residue" evidence="8">
    <location>
        <position position="124"/>
    </location>
</feature>
<dbReference type="Gene3D" id="1.10.10.10">
    <property type="entry name" value="Winged helix-like DNA-binding domain superfamily/Winged helix DNA-binding domain"/>
    <property type="match status" value="1"/>
</dbReference>
<dbReference type="PANTHER" id="PTHR11829:SF343">
    <property type="entry name" value="FORK-HEAD DOMAIN-CONTAINING PROTEIN"/>
    <property type="match status" value="1"/>
</dbReference>
<dbReference type="PROSITE" id="PS50039">
    <property type="entry name" value="FORK_HEAD_3"/>
    <property type="match status" value="1"/>
</dbReference>
<accession>A0A1Y2F2Z8</accession>
<proteinExistence type="predicted"/>
<dbReference type="CDD" id="cd00059">
    <property type="entry name" value="FH_FOX"/>
    <property type="match status" value="1"/>
</dbReference>
<dbReference type="RefSeq" id="XP_040723353.1">
    <property type="nucleotide sequence ID" value="XM_040868009.1"/>
</dbReference>
<dbReference type="InterPro" id="IPR036388">
    <property type="entry name" value="WH-like_DNA-bd_sf"/>
</dbReference>
<dbReference type="InterPro" id="IPR030456">
    <property type="entry name" value="TF_fork_head_CS_2"/>
</dbReference>
<protein>
    <submittedName>
        <fullName evidence="8">Fork head domain-domain-containing protein</fullName>
    </submittedName>
</protein>
<name>A0A1Y2F2Z8_PROLT</name>
<dbReference type="Proteomes" id="UP000193685">
    <property type="component" value="Unassembled WGS sequence"/>
</dbReference>
<dbReference type="OrthoDB" id="5954824at2759"/>
<dbReference type="GO" id="GO:0001228">
    <property type="term" value="F:DNA-binding transcription activator activity, RNA polymerase II-specific"/>
    <property type="evidence" value="ECO:0007669"/>
    <property type="project" value="UniProtKB-ARBA"/>
</dbReference>
<keyword evidence="2" id="KW-0805">Transcription regulation</keyword>
<dbReference type="PROSITE" id="PS00658">
    <property type="entry name" value="FORK_HEAD_2"/>
    <property type="match status" value="1"/>
</dbReference>
<dbReference type="InterPro" id="IPR050211">
    <property type="entry name" value="FOX_domain-containing"/>
</dbReference>
<dbReference type="InterPro" id="IPR001766">
    <property type="entry name" value="Fork_head_dom"/>
</dbReference>
<dbReference type="AlphaFoldDB" id="A0A1Y2F2Z8"/>
<feature type="domain" description="Fork-head" evidence="7">
    <location>
        <begin position="6"/>
        <end position="90"/>
    </location>
</feature>
<evidence type="ECO:0000256" key="3">
    <source>
        <dbReference type="ARBA" id="ARBA00023125"/>
    </source>
</evidence>
<dbReference type="GeneID" id="63784608"/>
<keyword evidence="3 6" id="KW-0238">DNA-binding</keyword>
<dbReference type="Pfam" id="PF00250">
    <property type="entry name" value="Forkhead"/>
    <property type="match status" value="1"/>
</dbReference>
<evidence type="ECO:0000256" key="2">
    <source>
        <dbReference type="ARBA" id="ARBA00023015"/>
    </source>
</evidence>
<dbReference type="PRINTS" id="PR00053">
    <property type="entry name" value="FORKHEAD"/>
</dbReference>
<evidence type="ECO:0000256" key="4">
    <source>
        <dbReference type="ARBA" id="ARBA00023163"/>
    </source>
</evidence>
<dbReference type="InterPro" id="IPR036390">
    <property type="entry name" value="WH_DNA-bd_sf"/>
</dbReference>
<evidence type="ECO:0000259" key="7">
    <source>
        <dbReference type="PROSITE" id="PS50039"/>
    </source>
</evidence>
<organism evidence="8 9">
    <name type="scientific">Protomyces lactucae-debilis</name>
    <dbReference type="NCBI Taxonomy" id="2754530"/>
    <lineage>
        <taxon>Eukaryota</taxon>
        <taxon>Fungi</taxon>
        <taxon>Dikarya</taxon>
        <taxon>Ascomycota</taxon>
        <taxon>Taphrinomycotina</taxon>
        <taxon>Taphrinomycetes</taxon>
        <taxon>Taphrinales</taxon>
        <taxon>Protomycetaceae</taxon>
        <taxon>Protomyces</taxon>
    </lineage>
</organism>
<dbReference type="SMART" id="SM00339">
    <property type="entry name" value="FH"/>
    <property type="match status" value="1"/>
</dbReference>
<evidence type="ECO:0000256" key="5">
    <source>
        <dbReference type="ARBA" id="ARBA00023242"/>
    </source>
</evidence>
<dbReference type="SUPFAM" id="SSF46785">
    <property type="entry name" value="Winged helix' DNA-binding domain"/>
    <property type="match status" value="1"/>
</dbReference>
<sequence length="124" mass="13917">MDDGTKPAYSYATLIGMSILRAPEQRLTLSAIYAWISHTFSYYSTSEAGWQNSIRHNLSLNKAFVKVERPKDEPGKGHYWTIEPGCEDQFKKTRGGKKVLIPIPRSNPAITQKVLSSSALKKES</sequence>
<keyword evidence="5 6" id="KW-0539">Nucleus</keyword>
<dbReference type="GO" id="GO:0005634">
    <property type="term" value="C:nucleus"/>
    <property type="evidence" value="ECO:0007669"/>
    <property type="project" value="UniProtKB-SubCell"/>
</dbReference>
<dbReference type="OMA" id="HGIYTFI"/>
<dbReference type="EMBL" id="MCFI01000018">
    <property type="protein sequence ID" value="ORY78242.1"/>
    <property type="molecule type" value="Genomic_DNA"/>
</dbReference>
<feature type="DNA-binding region" description="Fork-head" evidence="6">
    <location>
        <begin position="6"/>
        <end position="90"/>
    </location>
</feature>
<keyword evidence="4" id="KW-0804">Transcription</keyword>
<gene>
    <name evidence="8" type="ORF">BCR37DRAFT_350514</name>
</gene>
<evidence type="ECO:0000256" key="1">
    <source>
        <dbReference type="ARBA" id="ARBA00004123"/>
    </source>
</evidence>
<comment type="caution">
    <text evidence="8">The sequence shown here is derived from an EMBL/GenBank/DDBJ whole genome shotgun (WGS) entry which is preliminary data.</text>
</comment>
<keyword evidence="9" id="KW-1185">Reference proteome</keyword>
<dbReference type="FunFam" id="1.10.10.10:FF:000260">
    <property type="entry name" value="Forkhead transcription factor (Sep1)"/>
    <property type="match status" value="1"/>
</dbReference>
<dbReference type="GO" id="GO:0000978">
    <property type="term" value="F:RNA polymerase II cis-regulatory region sequence-specific DNA binding"/>
    <property type="evidence" value="ECO:0007669"/>
    <property type="project" value="UniProtKB-ARBA"/>
</dbReference>
<reference evidence="8 9" key="1">
    <citation type="submission" date="2016-07" db="EMBL/GenBank/DDBJ databases">
        <title>Pervasive Adenine N6-methylation of Active Genes in Fungi.</title>
        <authorList>
            <consortium name="DOE Joint Genome Institute"/>
            <person name="Mondo S.J."/>
            <person name="Dannebaum R.O."/>
            <person name="Kuo R.C."/>
            <person name="Labutti K."/>
            <person name="Haridas S."/>
            <person name="Kuo A."/>
            <person name="Salamov A."/>
            <person name="Ahrendt S.R."/>
            <person name="Lipzen A."/>
            <person name="Sullivan W."/>
            <person name="Andreopoulos W.B."/>
            <person name="Clum A."/>
            <person name="Lindquist E."/>
            <person name="Daum C."/>
            <person name="Ramamoorthy G.K."/>
            <person name="Gryganskyi A."/>
            <person name="Culley D."/>
            <person name="Magnuson J.K."/>
            <person name="James T.Y."/>
            <person name="O'Malley M.A."/>
            <person name="Stajich J.E."/>
            <person name="Spatafora J.W."/>
            <person name="Visel A."/>
            <person name="Grigoriev I.V."/>
        </authorList>
    </citation>
    <scope>NUCLEOTIDE SEQUENCE [LARGE SCALE GENOMIC DNA]</scope>
    <source>
        <strain evidence="8 9">12-1054</strain>
    </source>
</reference>
<evidence type="ECO:0000313" key="8">
    <source>
        <dbReference type="EMBL" id="ORY78242.1"/>
    </source>
</evidence>